<feature type="region of interest" description="Disordered" evidence="1">
    <location>
        <begin position="1"/>
        <end position="21"/>
    </location>
</feature>
<dbReference type="SUPFAM" id="SSF53474">
    <property type="entry name" value="alpha/beta-Hydrolases"/>
    <property type="match status" value="1"/>
</dbReference>
<dbReference type="RefSeq" id="WP_200340802.1">
    <property type="nucleotide sequence ID" value="NZ_NRRL01000024.1"/>
</dbReference>
<evidence type="ECO:0008006" key="4">
    <source>
        <dbReference type="Google" id="ProtNLM"/>
    </source>
</evidence>
<evidence type="ECO:0000313" key="3">
    <source>
        <dbReference type="Proteomes" id="UP001296873"/>
    </source>
</evidence>
<gene>
    <name evidence="2" type="ORF">CKO28_10655</name>
</gene>
<reference evidence="2 3" key="1">
    <citation type="journal article" date="2020" name="Microorganisms">
        <title>Osmotic Adaptation and Compatible Solute Biosynthesis of Phototrophic Bacteria as Revealed from Genome Analyses.</title>
        <authorList>
            <person name="Imhoff J.F."/>
            <person name="Rahn T."/>
            <person name="Kunzel S."/>
            <person name="Keller A."/>
            <person name="Neulinger S.C."/>
        </authorList>
    </citation>
    <scope>NUCLEOTIDE SEQUENCE [LARGE SCALE GENOMIC DNA]</scope>
    <source>
        <strain evidence="2 3">DSM 9895</strain>
    </source>
</reference>
<comment type="caution">
    <text evidence="2">The sequence shown here is derived from an EMBL/GenBank/DDBJ whole genome shotgun (WGS) entry which is preliminary data.</text>
</comment>
<protein>
    <recommendedName>
        <fullName evidence="4">Alpha/beta hydrolase</fullName>
    </recommendedName>
</protein>
<evidence type="ECO:0000313" key="2">
    <source>
        <dbReference type="EMBL" id="MBK1668494.1"/>
    </source>
</evidence>
<dbReference type="Gene3D" id="3.40.50.1820">
    <property type="entry name" value="alpha/beta hydrolase"/>
    <property type="match status" value="1"/>
</dbReference>
<keyword evidence="3" id="KW-1185">Reference proteome</keyword>
<proteinExistence type="predicted"/>
<evidence type="ECO:0000256" key="1">
    <source>
        <dbReference type="SAM" id="MobiDB-lite"/>
    </source>
</evidence>
<dbReference type="InterPro" id="IPR029058">
    <property type="entry name" value="AB_hydrolase_fold"/>
</dbReference>
<organism evidence="2 3">
    <name type="scientific">Rhodovibrio sodomensis</name>
    <dbReference type="NCBI Taxonomy" id="1088"/>
    <lineage>
        <taxon>Bacteria</taxon>
        <taxon>Pseudomonadati</taxon>
        <taxon>Pseudomonadota</taxon>
        <taxon>Alphaproteobacteria</taxon>
        <taxon>Rhodospirillales</taxon>
        <taxon>Rhodovibrionaceae</taxon>
        <taxon>Rhodovibrio</taxon>
    </lineage>
</organism>
<dbReference type="Proteomes" id="UP001296873">
    <property type="component" value="Unassembled WGS sequence"/>
</dbReference>
<name>A0ABS1DF29_9PROT</name>
<dbReference type="EMBL" id="NRRL01000024">
    <property type="protein sequence ID" value="MBK1668494.1"/>
    <property type="molecule type" value="Genomic_DNA"/>
</dbReference>
<sequence>MPESHTSTRSADRPASAARHATLPAPKRKVWLDGALAPYTLRPWFDRFLLKWVTKTYFPLSRGWAAARWADGDVDALRAELGRCGVRAPKEALLTKLAAALPPAERAYRDAVADWEAAFHAARPPADAQLVAGERRRERAAQRLMAQRAWVVPIHRRGRLPAVAFDIRDARAVVAAHGARADGDVGAFPAPETPIVRHSHRVPGPDGPVSWIDWPAPMAGVRDFPAGDRVRARVVEPMDRPDPPTFIHLHGIGMEPEMLVAQRDTVLEMARRHAVRVVRPEGPWHGSRMAAGFWGGEPALAHAPLGWLDLVQAWVAEVAQLVAWARATSAGPVAIGGLSLGALNSQVAAAAARDWPSAMRPDALFLCMTSGDMLQVGFEGAMAKGLGALQAVRAAGWDHDALTRFRPLLEPHGAPVMPADRIVMHLGRMDAVMPFDGARALATRWGVPQHNLFTPRRGHFTAPMALHIDPAPLDRLAAVLNRL</sequence>
<accession>A0ABS1DF29</accession>